<evidence type="ECO:0000256" key="1">
    <source>
        <dbReference type="ARBA" id="ARBA00022723"/>
    </source>
</evidence>
<dbReference type="EMBL" id="BAABAB010000050">
    <property type="protein sequence ID" value="GAA3640394.1"/>
    <property type="molecule type" value="Genomic_DNA"/>
</dbReference>
<dbReference type="InterPro" id="IPR015991">
    <property type="entry name" value="TatD/YcfH-like"/>
</dbReference>
<dbReference type="RefSeq" id="WP_344809555.1">
    <property type="nucleotide sequence ID" value="NZ_BAABAB010000050.1"/>
</dbReference>
<accession>A0ABP7ATR4</accession>
<dbReference type="NCBIfam" id="TIGR00010">
    <property type="entry name" value="YchF/TatD family DNA exonuclease"/>
    <property type="match status" value="1"/>
</dbReference>
<dbReference type="PROSITE" id="PS01137">
    <property type="entry name" value="TATD_1"/>
    <property type="match status" value="1"/>
</dbReference>
<evidence type="ECO:0000256" key="2">
    <source>
        <dbReference type="ARBA" id="ARBA00022801"/>
    </source>
</evidence>
<dbReference type="InterPro" id="IPR001130">
    <property type="entry name" value="TatD-like"/>
</dbReference>
<sequence>MSRELPRLPEPLPGPVVDTHCHLDATRDYSGLEPQRALEDAARVNVNRLVEVGCDVESSRWAVEAAQRWESVVASVAMHPNDAARLGREALPAALAEIERLAGEPRVRAVGETGLDFFRTRDAAGQAIQRDSFAAHIALAKTHDLTLVIHDRDAHSAVLDVLDAESPPERIVMHCFSGDAAFATQCLDRGAHLSFAGTVTFKANEHLRDALRLAPRDRIVVETDAPYLTPMPFRGRPNASYLIPHTARFMAEVLSVDLTELCGMLDANAEAAFGGPW</sequence>
<proteinExistence type="predicted"/>
<dbReference type="InterPro" id="IPR018228">
    <property type="entry name" value="DNase_TatD-rel_CS"/>
</dbReference>
<evidence type="ECO:0000313" key="3">
    <source>
        <dbReference type="EMBL" id="GAA3640394.1"/>
    </source>
</evidence>
<dbReference type="PANTHER" id="PTHR46124:SF2">
    <property type="entry name" value="D-AMINOACYL-TRNA DEACYLASE"/>
    <property type="match status" value="1"/>
</dbReference>
<comment type="caution">
    <text evidence="3">The sequence shown here is derived from an EMBL/GenBank/DDBJ whole genome shotgun (WGS) entry which is preliminary data.</text>
</comment>
<dbReference type="CDD" id="cd01310">
    <property type="entry name" value="TatD_DNAse"/>
    <property type="match status" value="1"/>
</dbReference>
<dbReference type="SUPFAM" id="SSF51556">
    <property type="entry name" value="Metallo-dependent hydrolases"/>
    <property type="match status" value="1"/>
</dbReference>
<dbReference type="Proteomes" id="UP001501490">
    <property type="component" value="Unassembled WGS sequence"/>
</dbReference>
<keyword evidence="4" id="KW-1185">Reference proteome</keyword>
<dbReference type="PANTHER" id="PTHR46124">
    <property type="entry name" value="D-AMINOACYL-TRNA DEACYLASE"/>
    <property type="match status" value="1"/>
</dbReference>
<keyword evidence="2 3" id="KW-0378">Hydrolase</keyword>
<dbReference type="Pfam" id="PF01026">
    <property type="entry name" value="TatD_DNase"/>
    <property type="match status" value="1"/>
</dbReference>
<evidence type="ECO:0000313" key="4">
    <source>
        <dbReference type="Proteomes" id="UP001501490"/>
    </source>
</evidence>
<dbReference type="InterPro" id="IPR032466">
    <property type="entry name" value="Metal_Hydrolase"/>
</dbReference>
<gene>
    <name evidence="3" type="ORF">GCM10022236_48790</name>
</gene>
<dbReference type="GO" id="GO:0016787">
    <property type="term" value="F:hydrolase activity"/>
    <property type="evidence" value="ECO:0007669"/>
    <property type="project" value="UniProtKB-KW"/>
</dbReference>
<organism evidence="3 4">
    <name type="scientific">Microlunatus ginsengisoli</name>
    <dbReference type="NCBI Taxonomy" id="363863"/>
    <lineage>
        <taxon>Bacteria</taxon>
        <taxon>Bacillati</taxon>
        <taxon>Actinomycetota</taxon>
        <taxon>Actinomycetes</taxon>
        <taxon>Propionibacteriales</taxon>
        <taxon>Propionibacteriaceae</taxon>
        <taxon>Microlunatus</taxon>
    </lineage>
</organism>
<keyword evidence="1" id="KW-0479">Metal-binding</keyword>
<dbReference type="Gene3D" id="3.20.20.140">
    <property type="entry name" value="Metal-dependent hydrolases"/>
    <property type="match status" value="1"/>
</dbReference>
<protein>
    <submittedName>
        <fullName evidence="3">TatD family hydrolase</fullName>
    </submittedName>
</protein>
<dbReference type="PIRSF" id="PIRSF005902">
    <property type="entry name" value="DNase_TatD"/>
    <property type="match status" value="1"/>
</dbReference>
<name>A0ABP7ATR4_9ACTN</name>
<reference evidence="4" key="1">
    <citation type="journal article" date="2019" name="Int. J. Syst. Evol. Microbiol.">
        <title>The Global Catalogue of Microorganisms (GCM) 10K type strain sequencing project: providing services to taxonomists for standard genome sequencing and annotation.</title>
        <authorList>
            <consortium name="The Broad Institute Genomics Platform"/>
            <consortium name="The Broad Institute Genome Sequencing Center for Infectious Disease"/>
            <person name="Wu L."/>
            <person name="Ma J."/>
        </authorList>
    </citation>
    <scope>NUCLEOTIDE SEQUENCE [LARGE SCALE GENOMIC DNA]</scope>
    <source>
        <strain evidence="4">JCM 16929</strain>
    </source>
</reference>